<dbReference type="InterPro" id="IPR028055">
    <property type="entry name" value="YidC/Oxa/ALB_C"/>
</dbReference>
<evidence type="ECO:0000256" key="6">
    <source>
        <dbReference type="RuleBase" id="RU003945"/>
    </source>
</evidence>
<proteinExistence type="inferred from homology"/>
<name>A0A0C3PDE8_PISTI</name>
<dbReference type="FunCoup" id="A0A0C3PDE8">
    <property type="interactions" value="366"/>
</dbReference>
<dbReference type="GO" id="GO:0005743">
    <property type="term" value="C:mitochondrial inner membrane"/>
    <property type="evidence" value="ECO:0007669"/>
    <property type="project" value="TreeGrafter"/>
</dbReference>
<evidence type="ECO:0000259" key="9">
    <source>
        <dbReference type="Pfam" id="PF02096"/>
    </source>
</evidence>
<dbReference type="PANTHER" id="PTHR12428:SF65">
    <property type="entry name" value="CYTOCHROME C OXIDASE ASSEMBLY PROTEIN COX18, MITOCHONDRIAL"/>
    <property type="match status" value="1"/>
</dbReference>
<evidence type="ECO:0000256" key="2">
    <source>
        <dbReference type="ARBA" id="ARBA00009877"/>
    </source>
</evidence>
<feature type="region of interest" description="Disordered" evidence="7">
    <location>
        <begin position="406"/>
        <end position="426"/>
    </location>
</feature>
<keyword evidence="3 6" id="KW-0812">Transmembrane</keyword>
<evidence type="ECO:0000256" key="3">
    <source>
        <dbReference type="ARBA" id="ARBA00022692"/>
    </source>
</evidence>
<evidence type="ECO:0000256" key="8">
    <source>
        <dbReference type="SAM" id="Phobius"/>
    </source>
</evidence>
<evidence type="ECO:0000256" key="7">
    <source>
        <dbReference type="SAM" id="MobiDB-lite"/>
    </source>
</evidence>
<dbReference type="InterPro" id="IPR001708">
    <property type="entry name" value="YidC/ALB3/OXA1/COX18"/>
</dbReference>
<sequence length="426" mass="46059">MVVRAMLSSGGRLGLRASSYGLLPLAARRSQVHRVSLRASLSPLLTNGACPAGVAGARSFWWSKSPAPEPNSSAIPASPVPPVQPLETESNSISIDTATQNFATPADEAVATSPASDSLLTATTDPASAVSELANVIQPLQHGDLYDLGLVSWWSPAGWVRYSMEVLHVTTGMPWFYVIVAGTIAWRLASIPLTIMSTRNASRLRPFTTQMKALDEKAEKADQAEKLEILLKKKQITEKAGVTVFSSLGAPLGQIILQFALFLGVKGMVTLPVEQLRDSGVWFLPDLTVAGPYYIMPLVVAGLANVQLSLQKRDMDPSRPEMAHALNVFRVMSFAFTPFMAAYPDGLWLSVAAGLAVSLIQTRLLQIPSISTKLGIIPLTNKLPPVPATETFRLISRYIQKKFSAGRRKPQALRLPKAKPGRASRR</sequence>
<dbReference type="InParanoid" id="A0A0C3PDE8"/>
<keyword evidence="4 8" id="KW-1133">Transmembrane helix</keyword>
<organism evidence="10 11">
    <name type="scientific">Pisolithus tinctorius Marx 270</name>
    <dbReference type="NCBI Taxonomy" id="870435"/>
    <lineage>
        <taxon>Eukaryota</taxon>
        <taxon>Fungi</taxon>
        <taxon>Dikarya</taxon>
        <taxon>Basidiomycota</taxon>
        <taxon>Agaricomycotina</taxon>
        <taxon>Agaricomycetes</taxon>
        <taxon>Agaricomycetidae</taxon>
        <taxon>Boletales</taxon>
        <taxon>Sclerodermatineae</taxon>
        <taxon>Pisolithaceae</taxon>
        <taxon>Pisolithus</taxon>
    </lineage>
</organism>
<reference evidence="10 11" key="1">
    <citation type="submission" date="2014-04" db="EMBL/GenBank/DDBJ databases">
        <authorList>
            <consortium name="DOE Joint Genome Institute"/>
            <person name="Kuo A."/>
            <person name="Kohler A."/>
            <person name="Costa M.D."/>
            <person name="Nagy L.G."/>
            <person name="Floudas D."/>
            <person name="Copeland A."/>
            <person name="Barry K.W."/>
            <person name="Cichocki N."/>
            <person name="Veneault-Fourrey C."/>
            <person name="LaButti K."/>
            <person name="Lindquist E.A."/>
            <person name="Lipzen A."/>
            <person name="Lundell T."/>
            <person name="Morin E."/>
            <person name="Murat C."/>
            <person name="Sun H."/>
            <person name="Tunlid A."/>
            <person name="Henrissat B."/>
            <person name="Grigoriev I.V."/>
            <person name="Hibbett D.S."/>
            <person name="Martin F."/>
            <person name="Nordberg H.P."/>
            <person name="Cantor M.N."/>
            <person name="Hua S.X."/>
        </authorList>
    </citation>
    <scope>NUCLEOTIDE SEQUENCE [LARGE SCALE GENOMIC DNA]</scope>
    <source>
        <strain evidence="10 11">Marx 270</strain>
    </source>
</reference>
<evidence type="ECO:0000256" key="4">
    <source>
        <dbReference type="ARBA" id="ARBA00022989"/>
    </source>
</evidence>
<accession>A0A0C3PDE8</accession>
<dbReference type="EMBL" id="KN831965">
    <property type="protein sequence ID" value="KIO05809.1"/>
    <property type="molecule type" value="Genomic_DNA"/>
</dbReference>
<protein>
    <recommendedName>
        <fullName evidence="9">Membrane insertase YidC/Oxa/ALB C-terminal domain-containing protein</fullName>
    </recommendedName>
</protein>
<dbReference type="CDD" id="cd20069">
    <property type="entry name" value="5TM_Oxa1-like"/>
    <property type="match status" value="1"/>
</dbReference>
<dbReference type="Pfam" id="PF02096">
    <property type="entry name" value="60KD_IMP"/>
    <property type="match status" value="1"/>
</dbReference>
<dbReference type="GO" id="GO:0032979">
    <property type="term" value="P:protein insertion into mitochondrial inner membrane from matrix"/>
    <property type="evidence" value="ECO:0007669"/>
    <property type="project" value="TreeGrafter"/>
</dbReference>
<gene>
    <name evidence="10" type="ORF">M404DRAFT_15266</name>
</gene>
<reference evidence="11" key="2">
    <citation type="submission" date="2015-01" db="EMBL/GenBank/DDBJ databases">
        <title>Evolutionary Origins and Diversification of the Mycorrhizal Mutualists.</title>
        <authorList>
            <consortium name="DOE Joint Genome Institute"/>
            <consortium name="Mycorrhizal Genomics Consortium"/>
            <person name="Kohler A."/>
            <person name="Kuo A."/>
            <person name="Nagy L.G."/>
            <person name="Floudas D."/>
            <person name="Copeland A."/>
            <person name="Barry K.W."/>
            <person name="Cichocki N."/>
            <person name="Veneault-Fourrey C."/>
            <person name="LaButti K."/>
            <person name="Lindquist E.A."/>
            <person name="Lipzen A."/>
            <person name="Lundell T."/>
            <person name="Morin E."/>
            <person name="Murat C."/>
            <person name="Riley R."/>
            <person name="Ohm R."/>
            <person name="Sun H."/>
            <person name="Tunlid A."/>
            <person name="Henrissat B."/>
            <person name="Grigoriev I.V."/>
            <person name="Hibbett D.S."/>
            <person name="Martin F."/>
        </authorList>
    </citation>
    <scope>NUCLEOTIDE SEQUENCE [LARGE SCALE GENOMIC DNA]</scope>
    <source>
        <strain evidence="11">Marx 270</strain>
    </source>
</reference>
<feature type="transmembrane region" description="Helical" evidence="8">
    <location>
        <begin position="291"/>
        <end position="310"/>
    </location>
</feature>
<dbReference type="HOGENOM" id="CLU_029282_6_1_1"/>
<feature type="domain" description="Membrane insertase YidC/Oxa/ALB C-terminal" evidence="9">
    <location>
        <begin position="175"/>
        <end position="364"/>
    </location>
</feature>
<keyword evidence="11" id="KW-1185">Reference proteome</keyword>
<evidence type="ECO:0000313" key="11">
    <source>
        <dbReference type="Proteomes" id="UP000054217"/>
    </source>
</evidence>
<dbReference type="PANTHER" id="PTHR12428">
    <property type="entry name" value="OXA1"/>
    <property type="match status" value="1"/>
</dbReference>
<comment type="similarity">
    <text evidence="2 6">Belongs to the OXA1/ALB3/YidC family.</text>
</comment>
<feature type="transmembrane region" description="Helical" evidence="8">
    <location>
        <begin position="175"/>
        <end position="195"/>
    </location>
</feature>
<evidence type="ECO:0000313" key="10">
    <source>
        <dbReference type="EMBL" id="KIO05809.1"/>
    </source>
</evidence>
<evidence type="ECO:0000256" key="1">
    <source>
        <dbReference type="ARBA" id="ARBA00004141"/>
    </source>
</evidence>
<keyword evidence="5 8" id="KW-0472">Membrane</keyword>
<dbReference type="OrthoDB" id="2148490at2759"/>
<dbReference type="AlphaFoldDB" id="A0A0C3PDE8"/>
<dbReference type="STRING" id="870435.A0A0C3PDE8"/>
<comment type="subcellular location">
    <subcellularLocation>
        <location evidence="1 6">Membrane</location>
        <topology evidence="1 6">Multi-pass membrane protein</topology>
    </subcellularLocation>
</comment>
<evidence type="ECO:0000256" key="5">
    <source>
        <dbReference type="ARBA" id="ARBA00023136"/>
    </source>
</evidence>
<dbReference type="Proteomes" id="UP000054217">
    <property type="component" value="Unassembled WGS sequence"/>
</dbReference>
<dbReference type="GO" id="GO:0032977">
    <property type="term" value="F:membrane insertase activity"/>
    <property type="evidence" value="ECO:0007669"/>
    <property type="project" value="InterPro"/>
</dbReference>
<feature type="transmembrane region" description="Helical" evidence="8">
    <location>
        <begin position="240"/>
        <end position="263"/>
    </location>
</feature>